<evidence type="ECO:0000313" key="9">
    <source>
        <dbReference type="EMBL" id="BBH54209.1"/>
    </source>
</evidence>
<dbReference type="AlphaFoldDB" id="A0A4P2VQD4"/>
<dbReference type="Pfam" id="PF00528">
    <property type="entry name" value="BPD_transp_1"/>
    <property type="match status" value="1"/>
</dbReference>
<dbReference type="PANTHER" id="PTHR43163:SF6">
    <property type="entry name" value="DIPEPTIDE TRANSPORT SYSTEM PERMEASE PROTEIN DPPB-RELATED"/>
    <property type="match status" value="1"/>
</dbReference>
<dbReference type="Pfam" id="PF19300">
    <property type="entry name" value="BPD_transp_1_N"/>
    <property type="match status" value="1"/>
</dbReference>
<accession>A0A4P2VQD4</accession>
<dbReference type="KEGG" id="sbf:JCM31447_26690"/>
<feature type="domain" description="ABC transmembrane type-1" evidence="8">
    <location>
        <begin position="95"/>
        <end position="296"/>
    </location>
</feature>
<dbReference type="OrthoDB" id="5289542at2"/>
<evidence type="ECO:0000256" key="6">
    <source>
        <dbReference type="ARBA" id="ARBA00023136"/>
    </source>
</evidence>
<dbReference type="GO" id="GO:0055085">
    <property type="term" value="P:transmembrane transport"/>
    <property type="evidence" value="ECO:0007669"/>
    <property type="project" value="InterPro"/>
</dbReference>
<evidence type="ECO:0000256" key="2">
    <source>
        <dbReference type="ARBA" id="ARBA00022448"/>
    </source>
</evidence>
<feature type="transmembrane region" description="Helical" evidence="7">
    <location>
        <begin position="169"/>
        <end position="187"/>
    </location>
</feature>
<evidence type="ECO:0000256" key="4">
    <source>
        <dbReference type="ARBA" id="ARBA00022692"/>
    </source>
</evidence>
<gene>
    <name evidence="9" type="ORF">JCM31447_26690</name>
</gene>
<comment type="similarity">
    <text evidence="7">Belongs to the binding-protein-dependent transport system permease family.</text>
</comment>
<sequence length="306" mass="33992">MLKVLFQRFLQLLFVLWGISTIIFFLQRMIPGSPADSILGADASEIDKAEWLTRFGLDLPLWKQYYYFIINLIQGDLGKSYHDFTPVMEIILPRLWQTMQLASVSFIFSLLLATFFGMISAAKAGKFADKTSAIVSLLAISAPSFIIGPILMWIFSVKLEIFPLLGNEGASSFVLPAITLGASLAAFSSRMIRSGIVDVLQEDYIRTAKSKGLSAFQVLTKHALRNAFLPTLTILGMQLGVLLSGAVITEQIFNWPGLGSLVVEAVQQREYNVVSGCVIVMATIYVICNLIVDILYRIFDPRVRFS</sequence>
<dbReference type="InterPro" id="IPR035906">
    <property type="entry name" value="MetI-like_sf"/>
</dbReference>
<comment type="subcellular location">
    <subcellularLocation>
        <location evidence="1 7">Cell membrane</location>
        <topology evidence="1 7">Multi-pass membrane protein</topology>
    </subcellularLocation>
</comment>
<evidence type="ECO:0000256" key="5">
    <source>
        <dbReference type="ARBA" id="ARBA00022989"/>
    </source>
</evidence>
<evidence type="ECO:0000256" key="7">
    <source>
        <dbReference type="RuleBase" id="RU363032"/>
    </source>
</evidence>
<dbReference type="EMBL" id="AP019368">
    <property type="protein sequence ID" value="BBH54209.1"/>
    <property type="molecule type" value="Genomic_DNA"/>
</dbReference>
<keyword evidence="10" id="KW-1185">Reference proteome</keyword>
<dbReference type="PANTHER" id="PTHR43163">
    <property type="entry name" value="DIPEPTIDE TRANSPORT SYSTEM PERMEASE PROTEIN DPPB-RELATED"/>
    <property type="match status" value="1"/>
</dbReference>
<dbReference type="InterPro" id="IPR000515">
    <property type="entry name" value="MetI-like"/>
</dbReference>
<dbReference type="RefSeq" id="WP_130611526.1">
    <property type="nucleotide sequence ID" value="NZ_AP019368.1"/>
</dbReference>
<dbReference type="InterPro" id="IPR045621">
    <property type="entry name" value="BPD_transp_1_N"/>
</dbReference>
<feature type="transmembrane region" description="Helical" evidence="7">
    <location>
        <begin position="12"/>
        <end position="30"/>
    </location>
</feature>
<evidence type="ECO:0000259" key="8">
    <source>
        <dbReference type="PROSITE" id="PS50928"/>
    </source>
</evidence>
<reference evidence="9 10" key="1">
    <citation type="submission" date="2018-12" db="EMBL/GenBank/DDBJ databases">
        <title>Rubrispira sanarue gen. nov., sp., nov., a member of the order Silvanigrellales, isolated from a brackish lake in Hamamatsu Japan.</title>
        <authorList>
            <person name="Maejima Y."/>
            <person name="Iino T."/>
            <person name="Muraguchi Y."/>
            <person name="Fukuda K."/>
            <person name="Nojiri H."/>
            <person name="Ohkuma M."/>
            <person name="Moriuchi R."/>
            <person name="Dohra H."/>
            <person name="Kimbara K."/>
            <person name="Shintani M."/>
        </authorList>
    </citation>
    <scope>NUCLEOTIDE SEQUENCE [LARGE SCALE GENOMIC DNA]</scope>
    <source>
        <strain evidence="9 10">RF1110005</strain>
    </source>
</reference>
<organism evidence="9 10">
    <name type="scientific">Fluviispira sanaruensis</name>
    <dbReference type="NCBI Taxonomy" id="2493639"/>
    <lineage>
        <taxon>Bacteria</taxon>
        <taxon>Pseudomonadati</taxon>
        <taxon>Bdellovibrionota</taxon>
        <taxon>Oligoflexia</taxon>
        <taxon>Silvanigrellales</taxon>
        <taxon>Silvanigrellaceae</taxon>
        <taxon>Fluviispira</taxon>
    </lineage>
</organism>
<keyword evidence="2 7" id="KW-0813">Transport</keyword>
<evidence type="ECO:0000313" key="10">
    <source>
        <dbReference type="Proteomes" id="UP000291236"/>
    </source>
</evidence>
<keyword evidence="6 7" id="KW-0472">Membrane</keyword>
<proteinExistence type="inferred from homology"/>
<feature type="transmembrane region" description="Helical" evidence="7">
    <location>
        <begin position="101"/>
        <end position="122"/>
    </location>
</feature>
<dbReference type="Gene3D" id="1.10.3720.10">
    <property type="entry name" value="MetI-like"/>
    <property type="match status" value="1"/>
</dbReference>
<dbReference type="CDD" id="cd06261">
    <property type="entry name" value="TM_PBP2"/>
    <property type="match status" value="1"/>
</dbReference>
<feature type="transmembrane region" description="Helical" evidence="7">
    <location>
        <begin position="134"/>
        <end position="157"/>
    </location>
</feature>
<dbReference type="Proteomes" id="UP000291236">
    <property type="component" value="Chromosome"/>
</dbReference>
<dbReference type="GO" id="GO:0005886">
    <property type="term" value="C:plasma membrane"/>
    <property type="evidence" value="ECO:0007669"/>
    <property type="project" value="UniProtKB-SubCell"/>
</dbReference>
<feature type="transmembrane region" description="Helical" evidence="7">
    <location>
        <begin position="273"/>
        <end position="296"/>
    </location>
</feature>
<keyword evidence="4 7" id="KW-0812">Transmembrane</keyword>
<keyword evidence="3" id="KW-1003">Cell membrane</keyword>
<evidence type="ECO:0000256" key="1">
    <source>
        <dbReference type="ARBA" id="ARBA00004651"/>
    </source>
</evidence>
<evidence type="ECO:0000256" key="3">
    <source>
        <dbReference type="ARBA" id="ARBA00022475"/>
    </source>
</evidence>
<feature type="transmembrane region" description="Helical" evidence="7">
    <location>
        <begin position="227"/>
        <end position="253"/>
    </location>
</feature>
<keyword evidence="5 7" id="KW-1133">Transmembrane helix</keyword>
<dbReference type="SUPFAM" id="SSF161098">
    <property type="entry name" value="MetI-like"/>
    <property type="match status" value="1"/>
</dbReference>
<dbReference type="PROSITE" id="PS50928">
    <property type="entry name" value="ABC_TM1"/>
    <property type="match status" value="1"/>
</dbReference>
<name>A0A4P2VQD4_FLUSA</name>
<protein>
    <submittedName>
        <fullName evidence="9">ABC transporter permease</fullName>
    </submittedName>
</protein>